<dbReference type="EMBL" id="AANOVI010000024">
    <property type="protein sequence ID" value="EDP8235214.1"/>
    <property type="molecule type" value="Genomic_DNA"/>
</dbReference>
<dbReference type="Gene3D" id="2.60.120.620">
    <property type="entry name" value="q2cbj1_9rhob like domain"/>
    <property type="match status" value="1"/>
</dbReference>
<accession>A0A690UP84</accession>
<gene>
    <name evidence="1" type="ORF">GSU20_09895</name>
</gene>
<proteinExistence type="predicted"/>
<dbReference type="Proteomes" id="UP000478805">
    <property type="component" value="Unassembled WGS sequence"/>
</dbReference>
<dbReference type="RefSeq" id="WP_215470351.1">
    <property type="nucleotide sequence ID" value="NZ_CATQGO010000031.1"/>
</dbReference>
<organism evidence="1 2">
    <name type="scientific">Campylobacter jejuni</name>
    <dbReference type="NCBI Taxonomy" id="197"/>
    <lineage>
        <taxon>Bacteria</taxon>
        <taxon>Pseudomonadati</taxon>
        <taxon>Campylobacterota</taxon>
        <taxon>Epsilonproteobacteria</taxon>
        <taxon>Campylobacterales</taxon>
        <taxon>Campylobacteraceae</taxon>
        <taxon>Campylobacter</taxon>
    </lineage>
</organism>
<dbReference type="AlphaFoldDB" id="A0A690UP84"/>
<comment type="caution">
    <text evidence="1">The sequence shown here is derived from an EMBL/GenBank/DDBJ whole genome shotgun (WGS) entry which is preliminary data.</text>
</comment>
<sequence length="62" mass="7142">MNYGLDRSKISLPYTTYKPKLGEIVLFNPRYVHAVKKVNKGIRLTISCFLGVNKNEELVVWS</sequence>
<name>A0A690UP84_CAMJU</name>
<evidence type="ECO:0000313" key="2">
    <source>
        <dbReference type="Proteomes" id="UP000478805"/>
    </source>
</evidence>
<protein>
    <submittedName>
        <fullName evidence="1">Uncharacterized protein</fullName>
    </submittedName>
</protein>
<reference evidence="1 2" key="1">
    <citation type="submission" date="2020-01" db="EMBL/GenBank/DDBJ databases">
        <authorList>
            <consortium name="PulseNet: The National Subtyping Network for Foodborne Disease Surveillance"/>
            <person name="Tarr C.L."/>
            <person name="Trees E."/>
            <person name="Katz L.S."/>
            <person name="Carleton-Romer H.A."/>
            <person name="Stroika S."/>
            <person name="Kucerova Z."/>
            <person name="Roache K.F."/>
            <person name="Sabol A.L."/>
            <person name="Besser J."/>
            <person name="Gerner-Smidt P."/>
        </authorList>
    </citation>
    <scope>NUCLEOTIDE SEQUENCE [LARGE SCALE GENOMIC DNA]</scope>
    <source>
        <strain evidence="1 2">PNUSAC014094</strain>
    </source>
</reference>
<evidence type="ECO:0000313" key="1">
    <source>
        <dbReference type="EMBL" id="EDP8235214.1"/>
    </source>
</evidence>